<dbReference type="EMBL" id="PP511894">
    <property type="protein sequence ID" value="XCD08589.1"/>
    <property type="molecule type" value="Genomic_DNA"/>
</dbReference>
<reference evidence="1" key="1">
    <citation type="submission" date="2024-03" db="EMBL/GenBank/DDBJ databases">
        <title>Diverse circular DNA viruses in blood, oral, and fecal samples of captive lemurs.</title>
        <authorList>
            <person name="Paietta E.N."/>
            <person name="Kraberger S."/>
            <person name="Lund M.C."/>
            <person name="Custer J.M."/>
            <person name="Vargas K.M."/>
            <person name="Ehmke E.E."/>
            <person name="Yoder A.D."/>
            <person name="Varsani A."/>
        </authorList>
    </citation>
    <scope>NUCLEOTIDE SEQUENCE</scope>
    <source>
        <strain evidence="1">Duke_43SS_76</strain>
    </source>
</reference>
<organism evidence="1">
    <name type="scientific">Dulem virus 113</name>
    <dbReference type="NCBI Taxonomy" id="3145590"/>
    <lineage>
        <taxon>Viruses</taxon>
        <taxon>Monodnaviria</taxon>
        <taxon>Sangervirae</taxon>
        <taxon>Phixviricota</taxon>
        <taxon>Malgrandaviricetes</taxon>
        <taxon>Petitvirales</taxon>
        <taxon>Microviridae</taxon>
        <taxon>Microvirus</taxon>
    </lineage>
</organism>
<evidence type="ECO:0000313" key="1">
    <source>
        <dbReference type="EMBL" id="XCD08589.1"/>
    </source>
</evidence>
<proteinExistence type="predicted"/>
<protein>
    <submittedName>
        <fullName evidence="1">Nonstructural protein</fullName>
    </submittedName>
</protein>
<name>A0AAU8B8G2_9VIRU</name>
<dbReference type="Pfam" id="PF20577">
    <property type="entry name" value="Phage_ORF5"/>
    <property type="match status" value="1"/>
</dbReference>
<sequence length="81" mass="9152">MKFGVYAIRDVHTGFLTPTFEVNDNVAMRNFNHAVNNSDSVLFTSMKDFDLYRIGEYDSDTGRITPLDLPVVLMSATDCLK</sequence>
<accession>A0AAU8B8G2</accession>
<dbReference type="InterPro" id="IPR046781">
    <property type="entry name" value="Phage_ORF5"/>
</dbReference>